<accession>A0A1C2HWX6</accession>
<evidence type="ECO:0000313" key="1">
    <source>
        <dbReference type="EMBL" id="OCX68190.1"/>
    </source>
</evidence>
<evidence type="ECO:0000313" key="2">
    <source>
        <dbReference type="Proteomes" id="UP000095008"/>
    </source>
</evidence>
<reference evidence="1" key="1">
    <citation type="journal article" date="2016" name="Int. J. Mol. Sci.">
        <title>Comparative genomics of the extreme acidophile Acidithiobacillus thiooxidans reveals intraspecific divergence and niche adaptation.</title>
        <authorList>
            <person name="Zhang X."/>
            <person name="Feng X."/>
            <person name="Tao J."/>
            <person name="Ma L."/>
            <person name="Xiao Y."/>
            <person name="Liang Y."/>
            <person name="Liu X."/>
            <person name="Yin H."/>
        </authorList>
    </citation>
    <scope>NUCLEOTIDE SEQUENCE [LARGE SCALE GENOMIC DNA]</scope>
    <source>
        <strain evidence="1">DXS-W</strain>
    </source>
</reference>
<keyword evidence="2" id="KW-1185">Reference proteome</keyword>
<comment type="caution">
    <text evidence="1">The sequence shown here is derived from an EMBL/GenBank/DDBJ whole genome shotgun (WGS) entry which is preliminary data.</text>
</comment>
<proteinExistence type="predicted"/>
<protein>
    <submittedName>
        <fullName evidence="1">Uncharacterized protein</fullName>
    </submittedName>
</protein>
<dbReference type="Proteomes" id="UP000095008">
    <property type="component" value="Unassembled WGS sequence"/>
</dbReference>
<gene>
    <name evidence="1" type="ORF">A6M23_18835</name>
</gene>
<dbReference type="EMBL" id="LWRY01000274">
    <property type="protein sequence ID" value="OCX68190.1"/>
    <property type="molecule type" value="Genomic_DNA"/>
</dbReference>
<name>A0A1C2HWX6_ACITH</name>
<sequence length="90" mass="10678">MGLHYLRWDGKETGKTFDLALALIGERIRKELWFLKEDARVLNHVWNSTRSSFYSIDNNNFKFFFHLFLPGCYFCFSELSNQCICIKKTG</sequence>
<dbReference type="AlphaFoldDB" id="A0A1C2HWX6"/>
<organism evidence="1 2">
    <name type="scientific">Acidithiobacillus thiooxidans</name>
    <name type="common">Thiobacillus thiooxidans</name>
    <dbReference type="NCBI Taxonomy" id="930"/>
    <lineage>
        <taxon>Bacteria</taxon>
        <taxon>Pseudomonadati</taxon>
        <taxon>Pseudomonadota</taxon>
        <taxon>Acidithiobacillia</taxon>
        <taxon>Acidithiobacillales</taxon>
        <taxon>Acidithiobacillaceae</taxon>
        <taxon>Acidithiobacillus</taxon>
    </lineage>
</organism>